<proteinExistence type="predicted"/>
<keyword evidence="2" id="KW-0479">Metal-binding</keyword>
<name>A0ABV6RW60_9GAMM</name>
<dbReference type="SFLD" id="SFLDS00001">
    <property type="entry name" value="Enolase"/>
    <property type="match status" value="1"/>
</dbReference>
<dbReference type="PANTHER" id="PTHR13794">
    <property type="entry name" value="ENOLASE SUPERFAMILY, MANDELATE RACEMASE"/>
    <property type="match status" value="1"/>
</dbReference>
<evidence type="ECO:0000313" key="6">
    <source>
        <dbReference type="Proteomes" id="UP001589896"/>
    </source>
</evidence>
<dbReference type="SMART" id="SM00922">
    <property type="entry name" value="MR_MLE"/>
    <property type="match status" value="1"/>
</dbReference>
<dbReference type="Pfam" id="PF02746">
    <property type="entry name" value="MR_MLE_N"/>
    <property type="match status" value="1"/>
</dbReference>
<dbReference type="InterPro" id="IPR013342">
    <property type="entry name" value="Mandelate_racemase_C"/>
</dbReference>
<dbReference type="Pfam" id="PF13378">
    <property type="entry name" value="MR_MLE_C"/>
    <property type="match status" value="1"/>
</dbReference>
<dbReference type="InterPro" id="IPR029065">
    <property type="entry name" value="Enolase_C-like"/>
</dbReference>
<keyword evidence="6" id="KW-1185">Reference proteome</keyword>
<protein>
    <submittedName>
        <fullName evidence="5">Mandelate racemase/muconate lactonizing enzyme family protein</fullName>
    </submittedName>
</protein>
<evidence type="ECO:0000256" key="2">
    <source>
        <dbReference type="ARBA" id="ARBA00022723"/>
    </source>
</evidence>
<dbReference type="RefSeq" id="WP_386671592.1">
    <property type="nucleotide sequence ID" value="NZ_JBHLTG010000005.1"/>
</dbReference>
<accession>A0ABV6RW60</accession>
<dbReference type="SUPFAM" id="SSF51604">
    <property type="entry name" value="Enolase C-terminal domain-like"/>
    <property type="match status" value="1"/>
</dbReference>
<keyword evidence="3" id="KW-0460">Magnesium</keyword>
<evidence type="ECO:0000256" key="3">
    <source>
        <dbReference type="ARBA" id="ARBA00022842"/>
    </source>
</evidence>
<dbReference type="InterPro" id="IPR013341">
    <property type="entry name" value="Mandelate_racemase_N_dom"/>
</dbReference>
<evidence type="ECO:0000313" key="5">
    <source>
        <dbReference type="EMBL" id="MFC0680128.1"/>
    </source>
</evidence>
<dbReference type="Proteomes" id="UP001589896">
    <property type="component" value="Unassembled WGS sequence"/>
</dbReference>
<dbReference type="InterPro" id="IPR029017">
    <property type="entry name" value="Enolase-like_N"/>
</dbReference>
<comment type="cofactor">
    <cofactor evidence="1">
        <name>Mg(2+)</name>
        <dbReference type="ChEBI" id="CHEBI:18420"/>
    </cofactor>
</comment>
<evidence type="ECO:0000259" key="4">
    <source>
        <dbReference type="SMART" id="SM00922"/>
    </source>
</evidence>
<dbReference type="InterPro" id="IPR036849">
    <property type="entry name" value="Enolase-like_C_sf"/>
</dbReference>
<sequence length="369" mass="39918">MLEHPVVSADVSWIQLKLDAPITDATHELHVLDFVVLELTDAAGNVGISYLLGLGYATDVLFGITADASRKAIGASASRRNEVWHDLHEGYEYIGRGGVAAWGLAAVDVALWDLYGKQTGQSVLSLLGGARAAAPAYGSGGWLTYSVEDLIAEANHYLDRGLGAYKMKVGRGVREDAERVRAVRASLGSVPLMIDANQGYRLPEAASLSRMVEDLEVNWFEEPLRAEDLADYVTLRARSSIPLAMGERAFLPDGLGRSIDARAVDVVMPDVARIGGVRGWLDTAGHAATQRLEVSPHYYREFDATLVCATPGASFVENFFWTDPVFVWEARYADGTVTPPDEPGFGLHLKDSARADLLVRHAHIDAGSA</sequence>
<dbReference type="Gene3D" id="3.30.390.10">
    <property type="entry name" value="Enolase-like, N-terminal domain"/>
    <property type="match status" value="1"/>
</dbReference>
<organism evidence="5 6">
    <name type="scientific">Lysobacter korlensis</name>
    <dbReference type="NCBI Taxonomy" id="553636"/>
    <lineage>
        <taxon>Bacteria</taxon>
        <taxon>Pseudomonadati</taxon>
        <taxon>Pseudomonadota</taxon>
        <taxon>Gammaproteobacteria</taxon>
        <taxon>Lysobacterales</taxon>
        <taxon>Lysobacteraceae</taxon>
        <taxon>Lysobacter</taxon>
    </lineage>
</organism>
<dbReference type="EMBL" id="JBHLTG010000005">
    <property type="protein sequence ID" value="MFC0680128.1"/>
    <property type="molecule type" value="Genomic_DNA"/>
</dbReference>
<dbReference type="SFLD" id="SFLDG00179">
    <property type="entry name" value="mandelate_racemase"/>
    <property type="match status" value="1"/>
</dbReference>
<comment type="caution">
    <text evidence="5">The sequence shown here is derived from an EMBL/GenBank/DDBJ whole genome shotgun (WGS) entry which is preliminary data.</text>
</comment>
<dbReference type="PANTHER" id="PTHR13794:SF58">
    <property type="entry name" value="MITOCHONDRIAL ENOLASE SUPERFAMILY MEMBER 1"/>
    <property type="match status" value="1"/>
</dbReference>
<dbReference type="SUPFAM" id="SSF54826">
    <property type="entry name" value="Enolase N-terminal domain-like"/>
    <property type="match status" value="1"/>
</dbReference>
<dbReference type="InterPro" id="IPR046945">
    <property type="entry name" value="RHMD-like"/>
</dbReference>
<dbReference type="Gene3D" id="3.20.20.120">
    <property type="entry name" value="Enolase-like C-terminal domain"/>
    <property type="match status" value="1"/>
</dbReference>
<dbReference type="CDD" id="cd03316">
    <property type="entry name" value="MR_like"/>
    <property type="match status" value="1"/>
</dbReference>
<evidence type="ECO:0000256" key="1">
    <source>
        <dbReference type="ARBA" id="ARBA00001946"/>
    </source>
</evidence>
<feature type="domain" description="Mandelate racemase/muconate lactonizing enzyme C-terminal" evidence="4">
    <location>
        <begin position="147"/>
        <end position="242"/>
    </location>
</feature>
<reference evidence="5 6" key="1">
    <citation type="submission" date="2024-09" db="EMBL/GenBank/DDBJ databases">
        <authorList>
            <person name="Sun Q."/>
            <person name="Mori K."/>
        </authorList>
    </citation>
    <scope>NUCLEOTIDE SEQUENCE [LARGE SCALE GENOMIC DNA]</scope>
    <source>
        <strain evidence="5 6">KCTC 23076</strain>
    </source>
</reference>
<gene>
    <name evidence="5" type="ORF">ACFFGH_20015</name>
</gene>